<reference evidence="1 2" key="1">
    <citation type="journal article" date="2014" name="Mol. Plant">
        <title>Chromosome Scale Genome Assembly and Transcriptome Profiling of Nannochloropsis gaditana in Nitrogen Depletion.</title>
        <authorList>
            <person name="Corteggiani Carpinelli E."/>
            <person name="Telatin A."/>
            <person name="Vitulo N."/>
            <person name="Forcato C."/>
            <person name="D'Angelo M."/>
            <person name="Schiavon R."/>
            <person name="Vezzi A."/>
            <person name="Giacometti G.M."/>
            <person name="Morosinotto T."/>
            <person name="Valle G."/>
        </authorList>
    </citation>
    <scope>NUCLEOTIDE SEQUENCE [LARGE SCALE GENOMIC DNA]</scope>
    <source>
        <strain evidence="1 2">B-31</strain>
    </source>
</reference>
<sequence>MEPRDRLLQTREPIVGALKYVFLFLNYVPRDGSVRENFSEEAACNHTRFESKKALSSILSLCPACCFYLV</sequence>
<proteinExistence type="predicted"/>
<dbReference type="AlphaFoldDB" id="W7T923"/>
<protein>
    <submittedName>
        <fullName evidence="1">Uncharacterized protein</fullName>
    </submittedName>
</protein>
<comment type="caution">
    <text evidence="1">The sequence shown here is derived from an EMBL/GenBank/DDBJ whole genome shotgun (WGS) entry which is preliminary data.</text>
</comment>
<evidence type="ECO:0000313" key="1">
    <source>
        <dbReference type="EMBL" id="EWM23500.1"/>
    </source>
</evidence>
<dbReference type="Proteomes" id="UP000019335">
    <property type="component" value="Chromosome 16"/>
</dbReference>
<accession>W7T923</accession>
<organism evidence="1 2">
    <name type="scientific">Nannochloropsis gaditana</name>
    <dbReference type="NCBI Taxonomy" id="72520"/>
    <lineage>
        <taxon>Eukaryota</taxon>
        <taxon>Sar</taxon>
        <taxon>Stramenopiles</taxon>
        <taxon>Ochrophyta</taxon>
        <taxon>Eustigmatophyceae</taxon>
        <taxon>Eustigmatales</taxon>
        <taxon>Monodopsidaceae</taxon>
        <taxon>Nannochloropsis</taxon>
    </lineage>
</organism>
<evidence type="ECO:0000313" key="2">
    <source>
        <dbReference type="Proteomes" id="UP000019335"/>
    </source>
</evidence>
<dbReference type="EMBL" id="AZIL01001626">
    <property type="protein sequence ID" value="EWM23500.1"/>
    <property type="molecule type" value="Genomic_DNA"/>
</dbReference>
<keyword evidence="2" id="KW-1185">Reference proteome</keyword>
<name>W7T923_9STRA</name>
<gene>
    <name evidence="1" type="ORF">Naga_100414g3</name>
</gene>